<dbReference type="Proteomes" id="UP000233551">
    <property type="component" value="Unassembled WGS sequence"/>
</dbReference>
<dbReference type="EMBL" id="PGOL01000098">
    <property type="protein sequence ID" value="PKI77270.1"/>
    <property type="molecule type" value="Genomic_DNA"/>
</dbReference>
<sequence>MRAELQSIREERDRLHCELIDTCAEVADYRELQRELARACARATDLDREIARLSATLDRARAKARKVITTGVISLPHSPTHQDGRREPNQCFRGSHSTNLGSFSTTLDACYAASNSHRHTTGVFRRSLGTSPTAGTFRHAPDVLRGTPSTSLATNSAGIIYLRRPCAPCSTRRHAVPLPPAAFLTSDQTMSALPPVSMLVSTPIYTVPTSMVFPELTTFASAHIIESFPSPTSQPIISLPYQALPPLNIPFLESGTLTHTAPTTPPTNFLLEAKTEQEHRLKRMEETIRAPQANETLPNASYGDCSLFPGMRLPSKVKIPKFKTYEGTTDPWHHLHHYREKMLQYWDYEEFVIHSFQDSLTGSALDWFMSLKAEDVPTWADLSQKFIDQYQYCAEAPPTLLELSTKEMAQGQKFEDYATKWRAQAAKHIPPISEPYSVNFTPAPSSTPGYTPPTGHYQLPHPAQPIYYLALPASLPPTTSQPFVHHYTPAPPPPPQFRPPASRALEPTQQVPAPQGQPGDAAQYRPRRQFAPLSVPLSHIYRQLLASNQIRLVAPGPNFDPSTQDQFKHCEYHQGAPGHTLNNCWRLRDEIQKRIDNNQLTFNAVKPPNYMRLERGRGRTRPPPPFVVNYVPEEPTVGFTGNDTSLTPFVKDIPAPEPYSNNKVPWIYEGNVGSLEQQFNVMSVTRSGRIYENLMGSNKGKVPATEVEVAFEAAPIPPKRVTEEEAEAFMRIVKASEYKIVEQMAKSSVHISLLALLLSSESYREALLRVLTAAQVPKETPPDKIGETVSSIFSNSISFSDDELPFEGWAHSRALHIVCKCNNYAIGQVMIDNGSALNVCLVTTLKQMNVDLNRIRPSQTAVRAFDGSWREVNREIDLLIDVGLCSFSVTLQVLDIPNAFSLLLGRPWIHSAGAVPSSLHQKLKFIIGEKLITVKGEEGYTIYKETAVPYIGIGDNENLPFHSFKIISVIWDYREVCPTRADCMVRKILMRHNYIQGAGLGAHGQGISHPIEVEEYKHRRGLGFRPSCHEIVEARRNKHLRHLAAHYGRLNRGLIVPPLSHFFPGSPHSDDAPVALPALYAITKEIPSGVHIRLVQENEELDNWTSVPRYSAVIADV</sequence>
<keyword evidence="5" id="KW-1185">Reference proteome</keyword>
<dbReference type="GO" id="GO:0003676">
    <property type="term" value="F:nucleic acid binding"/>
    <property type="evidence" value="ECO:0007669"/>
    <property type="project" value="InterPro"/>
</dbReference>
<comment type="caution">
    <text evidence="4">The sequence shown here is derived from an EMBL/GenBank/DDBJ whole genome shotgun (WGS) entry which is preliminary data.</text>
</comment>
<dbReference type="PANTHER" id="PTHR32108:SF9">
    <property type="entry name" value="REVERSE TRANSCRIPTASE RNASE H-LIKE DOMAIN-CONTAINING PROTEIN"/>
    <property type="match status" value="1"/>
</dbReference>
<dbReference type="InterPro" id="IPR021109">
    <property type="entry name" value="Peptidase_aspartic_dom_sf"/>
</dbReference>
<feature type="region of interest" description="Disordered" evidence="2">
    <location>
        <begin position="480"/>
        <end position="522"/>
    </location>
</feature>
<dbReference type="SMART" id="SM00443">
    <property type="entry name" value="G_patch"/>
    <property type="match status" value="1"/>
</dbReference>
<feature type="domain" description="G-patch" evidence="3">
    <location>
        <begin position="981"/>
        <end position="1027"/>
    </location>
</feature>
<name>A0A2I0L9D0_PUNGR</name>
<protein>
    <recommendedName>
        <fullName evidence="3">G-patch domain-containing protein</fullName>
    </recommendedName>
</protein>
<gene>
    <name evidence="4" type="ORF">CRG98_002339</name>
</gene>
<evidence type="ECO:0000256" key="1">
    <source>
        <dbReference type="SAM" id="Coils"/>
    </source>
</evidence>
<feature type="coiled-coil region" evidence="1">
    <location>
        <begin position="29"/>
        <end position="63"/>
    </location>
</feature>
<dbReference type="Pfam" id="PF01585">
    <property type="entry name" value="G-patch"/>
    <property type="match status" value="1"/>
</dbReference>
<dbReference type="PROSITE" id="PS50174">
    <property type="entry name" value="G_PATCH"/>
    <property type="match status" value="1"/>
</dbReference>
<evidence type="ECO:0000313" key="4">
    <source>
        <dbReference type="EMBL" id="PKI77270.1"/>
    </source>
</evidence>
<dbReference type="Gene3D" id="2.40.70.10">
    <property type="entry name" value="Acid Proteases"/>
    <property type="match status" value="1"/>
</dbReference>
<dbReference type="InterPro" id="IPR000467">
    <property type="entry name" value="G_patch_dom"/>
</dbReference>
<reference evidence="4 5" key="1">
    <citation type="submission" date="2017-11" db="EMBL/GenBank/DDBJ databases">
        <title>De-novo sequencing of pomegranate (Punica granatum L.) genome.</title>
        <authorList>
            <person name="Akparov Z."/>
            <person name="Amiraslanov A."/>
            <person name="Hajiyeva S."/>
            <person name="Abbasov M."/>
            <person name="Kaur K."/>
            <person name="Hamwieh A."/>
            <person name="Solovyev V."/>
            <person name="Salamov A."/>
            <person name="Braich B."/>
            <person name="Kosarev P."/>
            <person name="Mahmoud A."/>
            <person name="Hajiyev E."/>
            <person name="Babayeva S."/>
            <person name="Izzatullayeva V."/>
            <person name="Mammadov A."/>
            <person name="Mammadov A."/>
            <person name="Sharifova S."/>
            <person name="Ojaghi J."/>
            <person name="Eynullazada K."/>
            <person name="Bayramov B."/>
            <person name="Abdulazimova A."/>
            <person name="Shahmuradov I."/>
        </authorList>
    </citation>
    <scope>NUCLEOTIDE SEQUENCE [LARGE SCALE GENOMIC DNA]</scope>
    <source>
        <strain evidence="5">cv. AG2017</strain>
        <tissue evidence="4">Leaf</tissue>
    </source>
</reference>
<proteinExistence type="predicted"/>
<keyword evidence="1" id="KW-0175">Coiled coil</keyword>
<evidence type="ECO:0000256" key="2">
    <source>
        <dbReference type="SAM" id="MobiDB-lite"/>
    </source>
</evidence>
<dbReference type="PANTHER" id="PTHR32108">
    <property type="entry name" value="DNA-DIRECTED RNA POLYMERASE SUBUNIT ALPHA"/>
    <property type="match status" value="1"/>
</dbReference>
<accession>A0A2I0L9D0</accession>
<dbReference type="CDD" id="cd00303">
    <property type="entry name" value="retropepsin_like"/>
    <property type="match status" value="1"/>
</dbReference>
<feature type="compositionally biased region" description="Pro residues" evidence="2">
    <location>
        <begin position="489"/>
        <end position="498"/>
    </location>
</feature>
<organism evidence="4 5">
    <name type="scientific">Punica granatum</name>
    <name type="common">Pomegranate</name>
    <dbReference type="NCBI Taxonomy" id="22663"/>
    <lineage>
        <taxon>Eukaryota</taxon>
        <taxon>Viridiplantae</taxon>
        <taxon>Streptophyta</taxon>
        <taxon>Embryophyta</taxon>
        <taxon>Tracheophyta</taxon>
        <taxon>Spermatophyta</taxon>
        <taxon>Magnoliopsida</taxon>
        <taxon>eudicotyledons</taxon>
        <taxon>Gunneridae</taxon>
        <taxon>Pentapetalae</taxon>
        <taxon>rosids</taxon>
        <taxon>malvids</taxon>
        <taxon>Myrtales</taxon>
        <taxon>Lythraceae</taxon>
        <taxon>Punica</taxon>
    </lineage>
</organism>
<dbReference type="STRING" id="22663.A0A2I0L9D0"/>
<evidence type="ECO:0000313" key="5">
    <source>
        <dbReference type="Proteomes" id="UP000233551"/>
    </source>
</evidence>
<dbReference type="AlphaFoldDB" id="A0A2I0L9D0"/>
<evidence type="ECO:0000259" key="3">
    <source>
        <dbReference type="PROSITE" id="PS50174"/>
    </source>
</evidence>